<feature type="domain" description="4Fe-4S ferredoxin-type" evidence="9">
    <location>
        <begin position="359"/>
        <end position="381"/>
    </location>
</feature>
<dbReference type="Pfam" id="PF10531">
    <property type="entry name" value="SLBB"/>
    <property type="match status" value="1"/>
</dbReference>
<comment type="function">
    <text evidence="8">Part of a membrane-bound complex that couples electron transfer with translocation of ions across the membrane.</text>
</comment>
<dbReference type="InterPro" id="IPR019554">
    <property type="entry name" value="Soluble_ligand-bd"/>
</dbReference>
<organism evidence="10 11">
    <name type="scientific">Alistipes putredinis</name>
    <dbReference type="NCBI Taxonomy" id="28117"/>
    <lineage>
        <taxon>Bacteria</taxon>
        <taxon>Pseudomonadati</taxon>
        <taxon>Bacteroidota</taxon>
        <taxon>Bacteroidia</taxon>
        <taxon>Bacteroidales</taxon>
        <taxon>Rikenellaceae</taxon>
        <taxon>Alistipes</taxon>
    </lineage>
</organism>
<evidence type="ECO:0000256" key="1">
    <source>
        <dbReference type="ARBA" id="ARBA00022448"/>
    </source>
</evidence>
<dbReference type="SUPFAM" id="SSF142019">
    <property type="entry name" value="Nqo1 FMN-binding domain-like"/>
    <property type="match status" value="1"/>
</dbReference>
<keyword evidence="8" id="KW-0472">Membrane</keyword>
<comment type="cofactor">
    <cofactor evidence="8">
        <name>[4Fe-4S] cluster</name>
        <dbReference type="ChEBI" id="CHEBI:49883"/>
    </cofactor>
    <text evidence="8">Binds 2 [4Fe-4S] clusters per subunit.</text>
</comment>
<feature type="binding site" evidence="8">
    <location>
        <position position="407"/>
    </location>
    <ligand>
        <name>[4Fe-4S] cluster</name>
        <dbReference type="ChEBI" id="CHEBI:49883"/>
        <label>2</label>
    </ligand>
</feature>
<keyword evidence="6 8" id="KW-0408">Iron</keyword>
<dbReference type="GO" id="GO:0005886">
    <property type="term" value="C:plasma membrane"/>
    <property type="evidence" value="ECO:0007669"/>
    <property type="project" value="UniProtKB-SubCell"/>
</dbReference>
<evidence type="ECO:0000313" key="11">
    <source>
        <dbReference type="Proteomes" id="UP000187417"/>
    </source>
</evidence>
<evidence type="ECO:0000256" key="3">
    <source>
        <dbReference type="ARBA" id="ARBA00022723"/>
    </source>
</evidence>
<feature type="binding site" evidence="8">
    <location>
        <position position="378"/>
    </location>
    <ligand>
        <name>[4Fe-4S] cluster</name>
        <dbReference type="ChEBI" id="CHEBI:49883"/>
        <label>2</label>
    </ligand>
</feature>
<dbReference type="InterPro" id="IPR026902">
    <property type="entry name" value="RnfC_N"/>
</dbReference>
<dbReference type="Pfam" id="PF13375">
    <property type="entry name" value="RnfC_N"/>
    <property type="match status" value="1"/>
</dbReference>
<dbReference type="Proteomes" id="UP000187417">
    <property type="component" value="Unassembled WGS sequence"/>
</dbReference>
<feature type="binding site" evidence="8">
    <location>
        <position position="413"/>
    </location>
    <ligand>
        <name>[4Fe-4S] cluster</name>
        <dbReference type="ChEBI" id="CHEBI:49883"/>
        <label>2</label>
    </ligand>
</feature>
<feature type="binding site" evidence="8">
    <location>
        <position position="374"/>
    </location>
    <ligand>
        <name>[4Fe-4S] cluster</name>
        <dbReference type="ChEBI" id="CHEBI:49883"/>
        <label>1</label>
    </ligand>
</feature>
<keyword evidence="8" id="KW-1278">Translocase</keyword>
<keyword evidence="8" id="KW-1003">Cell membrane</keyword>
<comment type="similarity">
    <text evidence="8">Belongs to the 4Fe4S bacterial-type ferredoxin family. RnfC subfamily.</text>
</comment>
<evidence type="ECO:0000256" key="6">
    <source>
        <dbReference type="ARBA" id="ARBA00023004"/>
    </source>
</evidence>
<comment type="subcellular location">
    <subcellularLocation>
        <location evidence="8">Cell membrane</location>
        <topology evidence="8">Peripheral membrane protein</topology>
    </subcellularLocation>
</comment>
<name>A0A1Q6F3X3_9BACT</name>
<feature type="domain" description="4Fe-4S ferredoxin-type" evidence="9">
    <location>
        <begin position="397"/>
        <end position="427"/>
    </location>
</feature>
<evidence type="ECO:0000256" key="4">
    <source>
        <dbReference type="ARBA" id="ARBA00022737"/>
    </source>
</evidence>
<feature type="binding site" evidence="8">
    <location>
        <position position="417"/>
    </location>
    <ligand>
        <name>[4Fe-4S] cluster</name>
        <dbReference type="ChEBI" id="CHEBI:49883"/>
        <label>1</label>
    </ligand>
</feature>
<dbReference type="GO" id="GO:0022900">
    <property type="term" value="P:electron transport chain"/>
    <property type="evidence" value="ECO:0007669"/>
    <property type="project" value="UniProtKB-UniRule"/>
</dbReference>
<evidence type="ECO:0000256" key="7">
    <source>
        <dbReference type="ARBA" id="ARBA00023014"/>
    </source>
</evidence>
<comment type="subunit">
    <text evidence="8">The complex is composed of six subunits: RnfA, RnfB, RnfC, RnfD, RnfE and RnfG.</text>
</comment>
<dbReference type="InterPro" id="IPR017896">
    <property type="entry name" value="4Fe4S_Fe-S-bd"/>
</dbReference>
<dbReference type="RefSeq" id="WP_004328924.1">
    <property type="nucleotide sequence ID" value="NZ_BAAFKT010000004.1"/>
</dbReference>
<dbReference type="GeneID" id="73803214"/>
<dbReference type="InterPro" id="IPR011538">
    <property type="entry name" value="Nuo51_FMN-bd"/>
</dbReference>
<comment type="caution">
    <text evidence="10">The sequence shown here is derived from an EMBL/GenBank/DDBJ whole genome shotgun (WGS) entry which is preliminary data.</text>
</comment>
<dbReference type="PROSITE" id="PS51379">
    <property type="entry name" value="4FE4S_FER_2"/>
    <property type="match status" value="2"/>
</dbReference>
<dbReference type="PANTHER" id="PTHR43034:SF2">
    <property type="entry name" value="ION-TRANSLOCATING OXIDOREDUCTASE COMPLEX SUBUNIT C"/>
    <property type="match status" value="1"/>
</dbReference>
<dbReference type="GO" id="GO:0009055">
    <property type="term" value="F:electron transfer activity"/>
    <property type="evidence" value="ECO:0007669"/>
    <property type="project" value="InterPro"/>
</dbReference>
<feature type="binding site" evidence="8">
    <location>
        <position position="368"/>
    </location>
    <ligand>
        <name>[4Fe-4S] cluster</name>
        <dbReference type="ChEBI" id="CHEBI:49883"/>
        <label>1</label>
    </ligand>
</feature>
<dbReference type="STRING" id="28117.BHV66_08845"/>
<dbReference type="InterPro" id="IPR037225">
    <property type="entry name" value="Nuo51_FMN-bd_sf"/>
</dbReference>
<keyword evidence="5 8" id="KW-0249">Electron transport</keyword>
<keyword evidence="1 8" id="KW-0813">Transport</keyword>
<feature type="binding site" evidence="8">
    <location>
        <position position="410"/>
    </location>
    <ligand>
        <name>[4Fe-4S] cluster</name>
        <dbReference type="ChEBI" id="CHEBI:49883"/>
        <label>2</label>
    </ligand>
</feature>
<dbReference type="Gene3D" id="3.40.50.11540">
    <property type="entry name" value="NADH-ubiquinone oxidoreductase 51kDa subunit"/>
    <property type="match status" value="1"/>
</dbReference>
<keyword evidence="3 8" id="KW-0479">Metal-binding</keyword>
<dbReference type="EC" id="7.-.-.-" evidence="8"/>
<feature type="binding site" evidence="8">
    <location>
        <position position="371"/>
    </location>
    <ligand>
        <name>[4Fe-4S] cluster</name>
        <dbReference type="ChEBI" id="CHEBI:49883"/>
        <label>1</label>
    </ligand>
</feature>
<dbReference type="PANTHER" id="PTHR43034">
    <property type="entry name" value="ION-TRANSLOCATING OXIDOREDUCTASE COMPLEX SUBUNIT C"/>
    <property type="match status" value="1"/>
</dbReference>
<dbReference type="Gene3D" id="3.30.70.20">
    <property type="match status" value="1"/>
</dbReference>
<dbReference type="GO" id="GO:0046872">
    <property type="term" value="F:metal ion binding"/>
    <property type="evidence" value="ECO:0007669"/>
    <property type="project" value="UniProtKB-KW"/>
</dbReference>
<keyword evidence="2 8" id="KW-0004">4Fe-4S</keyword>
<sequence length="449" mass="47382">MKTFPRGGVHPSDNKLSRAEAVEVLALPDVVNVPLSQHIGAPAVAKVAKGDKVKVGELIAEAAGFVSANIHAPVSGTVTGVDMLPNGQGIRQMMITIRREGDEWAEGIDTSKELVRECTLSAPEILARIKEAGIVGMGGAAFPTQVKLTVPAGKKVEHLIINGVECEPYLTSDHRVMLERSEELLVGVTILMRALGVSGASIGIENNKPDAIARLSRLAPSYPGIRVVPLRVRYPQGGEKQLIAAVTGREVPPPPGLPIDVGAVVCNVSTTVAVYDAVQKNKPLIERVVTVTGRQMEAPKNLLVRFGTPVAVLLEAAGGVPAGDVKVLNGGPMMGRAMSNLASPVVKGCSGITVLGGAAALRGRESSCIKCAKCVSACPMGLEPYLMAKLSRRKLWERLEAEWVTNCIECGCCQFTCPADIPLLDFIRMGKQEVGALIRARAAAHATKK</sequence>
<dbReference type="PROSITE" id="PS00198">
    <property type="entry name" value="4FE4S_FER_1"/>
    <property type="match status" value="1"/>
</dbReference>
<evidence type="ECO:0000313" key="10">
    <source>
        <dbReference type="EMBL" id="OKY93540.1"/>
    </source>
</evidence>
<reference evidence="10 11" key="1">
    <citation type="journal article" date="2016" name="Nat. Biotechnol.">
        <title>Measurement of bacterial replication rates in microbial communities.</title>
        <authorList>
            <person name="Brown C.T."/>
            <person name="Olm M.R."/>
            <person name="Thomas B.C."/>
            <person name="Banfield J.F."/>
        </authorList>
    </citation>
    <scope>NUCLEOTIDE SEQUENCE [LARGE SCALE GENOMIC DNA]</scope>
    <source>
        <strain evidence="10">CAG:67_53_122</strain>
    </source>
</reference>
<keyword evidence="4 8" id="KW-0677">Repeat</keyword>
<dbReference type="Pfam" id="PF01512">
    <property type="entry name" value="Complex1_51K"/>
    <property type="match status" value="1"/>
</dbReference>
<keyword evidence="7 8" id="KW-0411">Iron-sulfur</keyword>
<protein>
    <recommendedName>
        <fullName evidence="8">Ion-translocating oxidoreductase complex subunit C</fullName>
        <ecNumber evidence="8">7.-.-.-</ecNumber>
    </recommendedName>
    <alternativeName>
        <fullName evidence="8">Rnf electron transport complex subunit C</fullName>
    </alternativeName>
</protein>
<dbReference type="NCBIfam" id="TIGR01945">
    <property type="entry name" value="rnfC"/>
    <property type="match status" value="1"/>
</dbReference>
<dbReference type="HAMAP" id="MF_00461">
    <property type="entry name" value="RsxC_RnfC"/>
    <property type="match status" value="1"/>
</dbReference>
<dbReference type="GO" id="GO:0051539">
    <property type="term" value="F:4 iron, 4 sulfur cluster binding"/>
    <property type="evidence" value="ECO:0007669"/>
    <property type="project" value="UniProtKB-KW"/>
</dbReference>
<accession>A0A1Q6F3X3</accession>
<evidence type="ECO:0000256" key="2">
    <source>
        <dbReference type="ARBA" id="ARBA00022485"/>
    </source>
</evidence>
<evidence type="ECO:0000259" key="9">
    <source>
        <dbReference type="PROSITE" id="PS51379"/>
    </source>
</evidence>
<evidence type="ECO:0000256" key="5">
    <source>
        <dbReference type="ARBA" id="ARBA00022982"/>
    </source>
</evidence>
<gene>
    <name evidence="8" type="primary">rnfC</name>
    <name evidence="10" type="ORF">BHV66_08845</name>
</gene>
<dbReference type="InterPro" id="IPR010208">
    <property type="entry name" value="Ion_transpt_RnfC/RsxC"/>
</dbReference>
<dbReference type="NCBIfam" id="NF003454">
    <property type="entry name" value="PRK05035.1"/>
    <property type="match status" value="1"/>
</dbReference>
<dbReference type="SUPFAM" id="SSF46548">
    <property type="entry name" value="alpha-helical ferredoxin"/>
    <property type="match status" value="1"/>
</dbReference>
<dbReference type="AlphaFoldDB" id="A0A1Q6F3X3"/>
<dbReference type="EMBL" id="MNQH01000034">
    <property type="protein sequence ID" value="OKY93540.1"/>
    <property type="molecule type" value="Genomic_DNA"/>
</dbReference>
<dbReference type="InterPro" id="IPR017900">
    <property type="entry name" value="4Fe4S_Fe_S_CS"/>
</dbReference>
<proteinExistence type="inferred from homology"/>
<evidence type="ECO:0000256" key="8">
    <source>
        <dbReference type="HAMAP-Rule" id="MF_00461"/>
    </source>
</evidence>